<dbReference type="InterPro" id="IPR008948">
    <property type="entry name" value="L-Aspartase-like"/>
</dbReference>
<dbReference type="InterPro" id="IPR001106">
    <property type="entry name" value="Aromatic_Lyase"/>
</dbReference>
<sequence length="159" mass="17300">MNVGIGKIFTSDKVRAAMVTRANCLTKAYYGVRAVVLTTLLDLINTNITPQVPLRGSISASGDLIPLSYIAAVMIGREDVKVFKEGKTMSCRLEALTEAGIQPLIFGPKEGLEMINACSFTAGFSGPVLYDANFLLLLPNYVLDCPLKLWKEEQRASIL</sequence>
<organism evidence="2 3">
    <name type="scientific">Mytilus coruscus</name>
    <name type="common">Sea mussel</name>
    <dbReference type="NCBI Taxonomy" id="42192"/>
    <lineage>
        <taxon>Eukaryota</taxon>
        <taxon>Metazoa</taxon>
        <taxon>Spiralia</taxon>
        <taxon>Lophotrochozoa</taxon>
        <taxon>Mollusca</taxon>
        <taxon>Bivalvia</taxon>
        <taxon>Autobranchia</taxon>
        <taxon>Pteriomorphia</taxon>
        <taxon>Mytilida</taxon>
        <taxon>Mytiloidea</taxon>
        <taxon>Mytilidae</taxon>
        <taxon>Mytilinae</taxon>
        <taxon>Mytilus</taxon>
    </lineage>
</organism>
<dbReference type="EC" id="4.3.1.24" evidence="2"/>
<dbReference type="AlphaFoldDB" id="A0A6J8C013"/>
<evidence type="ECO:0000313" key="2">
    <source>
        <dbReference type="EMBL" id="CAC5388384.1"/>
    </source>
</evidence>
<evidence type="ECO:0000256" key="1">
    <source>
        <dbReference type="ARBA" id="ARBA00007238"/>
    </source>
</evidence>
<protein>
    <submittedName>
        <fullName evidence="2">PAL</fullName>
        <ecNumber evidence="2">4.3.1.24</ecNumber>
    </submittedName>
</protein>
<dbReference type="InterPro" id="IPR022313">
    <property type="entry name" value="Phe/His_NH3-lyase_AS"/>
</dbReference>
<dbReference type="Proteomes" id="UP000507470">
    <property type="component" value="Unassembled WGS sequence"/>
</dbReference>
<dbReference type="Pfam" id="PF00221">
    <property type="entry name" value="Lyase_aromatic"/>
    <property type="match status" value="1"/>
</dbReference>
<evidence type="ECO:0000313" key="3">
    <source>
        <dbReference type="Proteomes" id="UP000507470"/>
    </source>
</evidence>
<reference evidence="2 3" key="1">
    <citation type="submission" date="2020-06" db="EMBL/GenBank/DDBJ databases">
        <authorList>
            <person name="Li R."/>
            <person name="Bekaert M."/>
        </authorList>
    </citation>
    <scope>NUCLEOTIDE SEQUENCE [LARGE SCALE GENOMIC DNA]</scope>
    <source>
        <strain evidence="3">wild</strain>
    </source>
</reference>
<dbReference type="OrthoDB" id="10051290at2759"/>
<gene>
    <name evidence="2" type="ORF">MCOR_23651</name>
</gene>
<name>A0A6J8C013_MYTCO</name>
<dbReference type="Gene3D" id="1.10.275.10">
    <property type="entry name" value="Fumarase/aspartase (N-terminal domain)"/>
    <property type="match status" value="1"/>
</dbReference>
<dbReference type="GO" id="GO:0045548">
    <property type="term" value="F:phenylalanine ammonia-lyase activity"/>
    <property type="evidence" value="ECO:0007669"/>
    <property type="project" value="UniProtKB-EC"/>
</dbReference>
<dbReference type="EMBL" id="CACVKT020004159">
    <property type="protein sequence ID" value="CAC5388384.1"/>
    <property type="molecule type" value="Genomic_DNA"/>
</dbReference>
<comment type="similarity">
    <text evidence="1">Belongs to the PAL/histidase family.</text>
</comment>
<proteinExistence type="inferred from homology"/>
<dbReference type="PANTHER" id="PTHR10362">
    <property type="entry name" value="HISTIDINE AMMONIA-LYASE"/>
    <property type="match status" value="1"/>
</dbReference>
<keyword evidence="3" id="KW-1185">Reference proteome</keyword>
<keyword evidence="2" id="KW-0456">Lyase</keyword>
<dbReference type="InterPro" id="IPR024083">
    <property type="entry name" value="Fumarase/histidase_N"/>
</dbReference>
<accession>A0A6J8C013</accession>
<dbReference type="PROSITE" id="PS00488">
    <property type="entry name" value="PAL_HISTIDASE"/>
    <property type="match status" value="1"/>
</dbReference>
<dbReference type="SUPFAM" id="SSF48557">
    <property type="entry name" value="L-aspartase-like"/>
    <property type="match status" value="1"/>
</dbReference>